<accession>A0A074YYL0</accession>
<name>A0A074YYL0_AURSE</name>
<reference evidence="1 2" key="1">
    <citation type="journal article" date="2014" name="BMC Genomics">
        <title>Genome sequencing of four Aureobasidium pullulans varieties: biotechnological potential, stress tolerance, and description of new species.</title>
        <authorList>
            <person name="Gostin Ar C."/>
            <person name="Ohm R.A."/>
            <person name="Kogej T."/>
            <person name="Sonjak S."/>
            <person name="Turk M."/>
            <person name="Zajc J."/>
            <person name="Zalar P."/>
            <person name="Grube M."/>
            <person name="Sun H."/>
            <person name="Han J."/>
            <person name="Sharma A."/>
            <person name="Chiniquy J."/>
            <person name="Ngan C.Y."/>
            <person name="Lipzen A."/>
            <person name="Barry K."/>
            <person name="Grigoriev I.V."/>
            <person name="Gunde-Cimerman N."/>
        </authorList>
    </citation>
    <scope>NUCLEOTIDE SEQUENCE [LARGE SCALE GENOMIC DNA]</scope>
    <source>
        <strain evidence="1 2">EXF-2481</strain>
    </source>
</reference>
<dbReference type="EMBL" id="KL584774">
    <property type="protein sequence ID" value="KEQ91941.1"/>
    <property type="molecule type" value="Genomic_DNA"/>
</dbReference>
<sequence>MELVSSSKSSESKHVPCWRRSCLEILASHLDLNIKPNTTVRSRQSLIRPMIPKSSMKTSTLANIVRLSNHSDGIDVHTPQLRRMRPSSVFPREKRL</sequence>
<dbReference type="GeneID" id="25367466"/>
<protein>
    <submittedName>
        <fullName evidence="1">Uncharacterized protein</fullName>
    </submittedName>
</protein>
<dbReference type="InParanoid" id="A0A074YYL0"/>
<dbReference type="AlphaFoldDB" id="A0A074YYL0"/>
<evidence type="ECO:0000313" key="1">
    <source>
        <dbReference type="EMBL" id="KEQ91941.1"/>
    </source>
</evidence>
<evidence type="ECO:0000313" key="2">
    <source>
        <dbReference type="Proteomes" id="UP000030641"/>
    </source>
</evidence>
<dbReference type="RefSeq" id="XP_013340403.1">
    <property type="nucleotide sequence ID" value="XM_013484949.1"/>
</dbReference>
<gene>
    <name evidence="1" type="ORF">AUEXF2481DRAFT_43636</name>
</gene>
<keyword evidence="2" id="KW-1185">Reference proteome</keyword>
<organism evidence="1 2">
    <name type="scientific">Aureobasidium subglaciale (strain EXF-2481)</name>
    <name type="common">Aureobasidium pullulans var. subglaciale</name>
    <dbReference type="NCBI Taxonomy" id="1043005"/>
    <lineage>
        <taxon>Eukaryota</taxon>
        <taxon>Fungi</taxon>
        <taxon>Dikarya</taxon>
        <taxon>Ascomycota</taxon>
        <taxon>Pezizomycotina</taxon>
        <taxon>Dothideomycetes</taxon>
        <taxon>Dothideomycetidae</taxon>
        <taxon>Dothideales</taxon>
        <taxon>Saccotheciaceae</taxon>
        <taxon>Aureobasidium</taxon>
    </lineage>
</organism>
<proteinExistence type="predicted"/>
<dbReference type="Proteomes" id="UP000030641">
    <property type="component" value="Unassembled WGS sequence"/>
</dbReference>
<dbReference type="HOGENOM" id="CLU_2359361_0_0_1"/>